<dbReference type="SUPFAM" id="SSF50985">
    <property type="entry name" value="RCC1/BLIP-II"/>
    <property type="match status" value="1"/>
</dbReference>
<gene>
    <name evidence="4" type="ORF">LAFE_0F08636G</name>
</gene>
<evidence type="ECO:0000313" key="4">
    <source>
        <dbReference type="EMBL" id="SCW02538.1"/>
    </source>
</evidence>
<protein>
    <submittedName>
        <fullName evidence="4">LAFE_0F08636g1_1</fullName>
    </submittedName>
</protein>
<dbReference type="GO" id="GO:0005737">
    <property type="term" value="C:cytoplasm"/>
    <property type="evidence" value="ECO:0007669"/>
    <property type="project" value="TreeGrafter"/>
</dbReference>
<dbReference type="InterPro" id="IPR036047">
    <property type="entry name" value="F-box-like_dom_sf"/>
</dbReference>
<feature type="region of interest" description="Disordered" evidence="2">
    <location>
        <begin position="204"/>
        <end position="223"/>
    </location>
</feature>
<dbReference type="Pfam" id="PF13540">
    <property type="entry name" value="RCC1_2"/>
    <property type="match status" value="1"/>
</dbReference>
<accession>A0A1G4MFF3</accession>
<dbReference type="InterPro" id="IPR001810">
    <property type="entry name" value="F-box_dom"/>
</dbReference>
<dbReference type="InterPro" id="IPR051553">
    <property type="entry name" value="Ran_GTPase-activating"/>
</dbReference>
<dbReference type="SUPFAM" id="SSF81383">
    <property type="entry name" value="F-box domain"/>
    <property type="match status" value="1"/>
</dbReference>
<evidence type="ECO:0000256" key="2">
    <source>
        <dbReference type="SAM" id="MobiDB-lite"/>
    </source>
</evidence>
<organism evidence="4 5">
    <name type="scientific">Lachancea fermentati</name>
    <name type="common">Zygosaccharomyces fermentati</name>
    <dbReference type="NCBI Taxonomy" id="4955"/>
    <lineage>
        <taxon>Eukaryota</taxon>
        <taxon>Fungi</taxon>
        <taxon>Dikarya</taxon>
        <taxon>Ascomycota</taxon>
        <taxon>Saccharomycotina</taxon>
        <taxon>Saccharomycetes</taxon>
        <taxon>Saccharomycetales</taxon>
        <taxon>Saccharomycetaceae</taxon>
        <taxon>Lachancea</taxon>
    </lineage>
</organism>
<dbReference type="OrthoDB" id="61110at2759"/>
<evidence type="ECO:0000259" key="3">
    <source>
        <dbReference type="PROSITE" id="PS50181"/>
    </source>
</evidence>
<feature type="repeat" description="RCC1" evidence="1">
    <location>
        <begin position="536"/>
        <end position="606"/>
    </location>
</feature>
<dbReference type="PANTHER" id="PTHR45982:SF6">
    <property type="entry name" value="SCF-ASSOCIATED FACTOR 1"/>
    <property type="match status" value="1"/>
</dbReference>
<evidence type="ECO:0000256" key="1">
    <source>
        <dbReference type="PROSITE-ProRule" id="PRU00235"/>
    </source>
</evidence>
<keyword evidence="5" id="KW-1185">Reference proteome</keyword>
<dbReference type="AlphaFoldDB" id="A0A1G4MFF3"/>
<dbReference type="EMBL" id="LT598490">
    <property type="protein sequence ID" value="SCW02538.1"/>
    <property type="molecule type" value="Genomic_DNA"/>
</dbReference>
<dbReference type="Gene3D" id="2.130.10.30">
    <property type="entry name" value="Regulator of chromosome condensation 1/beta-lactamase-inhibitor protein II"/>
    <property type="match status" value="2"/>
</dbReference>
<dbReference type="OMA" id="MGDYHYL"/>
<dbReference type="GO" id="GO:0005085">
    <property type="term" value="F:guanyl-nucleotide exchange factor activity"/>
    <property type="evidence" value="ECO:0007669"/>
    <property type="project" value="TreeGrafter"/>
</dbReference>
<dbReference type="CDD" id="cd09917">
    <property type="entry name" value="F-box_SF"/>
    <property type="match status" value="1"/>
</dbReference>
<dbReference type="Proteomes" id="UP000190831">
    <property type="component" value="Chromosome F"/>
</dbReference>
<dbReference type="InterPro" id="IPR009091">
    <property type="entry name" value="RCC1/BLIP-II"/>
</dbReference>
<dbReference type="Pfam" id="PF12937">
    <property type="entry name" value="F-box-like"/>
    <property type="match status" value="1"/>
</dbReference>
<proteinExistence type="predicted"/>
<feature type="compositionally biased region" description="Basic and acidic residues" evidence="2">
    <location>
        <begin position="214"/>
        <end position="223"/>
    </location>
</feature>
<feature type="domain" description="F-box" evidence="3">
    <location>
        <begin position="8"/>
        <end position="57"/>
    </location>
</feature>
<reference evidence="5" key="1">
    <citation type="submission" date="2016-03" db="EMBL/GenBank/DDBJ databases">
        <authorList>
            <person name="Devillers H."/>
        </authorList>
    </citation>
    <scope>NUCLEOTIDE SEQUENCE [LARGE SCALE GENOMIC DNA]</scope>
</reference>
<dbReference type="InterPro" id="IPR000408">
    <property type="entry name" value="Reg_chr_condens"/>
</dbReference>
<evidence type="ECO:0000313" key="5">
    <source>
        <dbReference type="Proteomes" id="UP000190831"/>
    </source>
</evidence>
<dbReference type="PROSITE" id="PS50012">
    <property type="entry name" value="RCC1_3"/>
    <property type="match status" value="1"/>
</dbReference>
<dbReference type="PROSITE" id="PS00626">
    <property type="entry name" value="RCC1_2"/>
    <property type="match status" value="1"/>
</dbReference>
<feature type="region of interest" description="Disordered" evidence="2">
    <location>
        <begin position="154"/>
        <end position="177"/>
    </location>
</feature>
<dbReference type="STRING" id="4955.A0A1G4MFF3"/>
<name>A0A1G4MFF3_LACFM</name>
<sequence length="608" mass="67530">MASGHSGHFIDQDLPPDIVEAVLPYLSSEDIKNLSLTNKYFHRLLDFERSSTLWHELFHKAFGSTNSNDEPLISKGNQGFMSCCEAIMTNKNPDKTWLALYKLRSNEANFYTWGCLKHARLGYTAVSHGNLPEVYINNAGMRLKFGINTPVRVPGLGDASPTNSKESNNEQDLRDDDNTIVQISAGGFSFQILTKSGKLYSTGSTYTGGHKGPGPKDGEHDHNPFQELAANVERNFTPLRGIPIRIGGVFPINTTGVMPHRLQLPRSRNTAVLEEPHEDIYARFQDLQNKATEFLPGNKHIRRMFVRDELEIYQNAALDADTSKSEKNLEPVKFLALSSGRSHFLALSTNNELYSWDGPEVEHGIKINLENISDSRKNPILKIGCGWNFSCALVYEVGLIIWENRQPVKKGEGFSNANYKIIPNTAEINGDKKIVDFACCAEDCVFFINATGEELWLYSRGATRSVNLPIEGKLEKIEGSYSTLALFTDAKCYTIEVHNGGVSHDSLQLMEVEDTNDRFISLSTGDYHAVALTSTGKIFTWGLESELCGCLGLGPSNHVVLDRHVGVFENNRSIRVTKPTQVLLDSDYTCVAITAGGWQTGALIIKQN</sequence>
<dbReference type="PROSITE" id="PS50181">
    <property type="entry name" value="FBOX"/>
    <property type="match status" value="1"/>
</dbReference>
<dbReference type="PANTHER" id="PTHR45982">
    <property type="entry name" value="REGULATOR OF CHROMOSOME CONDENSATION"/>
    <property type="match status" value="1"/>
</dbReference>